<evidence type="ECO:0000313" key="2">
    <source>
        <dbReference type="Proteomes" id="UP001237642"/>
    </source>
</evidence>
<gene>
    <name evidence="1" type="ORF">POM88_042490</name>
</gene>
<dbReference type="PANTHER" id="PTHR10492">
    <property type="match status" value="1"/>
</dbReference>
<evidence type="ECO:0000313" key="1">
    <source>
        <dbReference type="EMBL" id="KAK1366929.1"/>
    </source>
</evidence>
<dbReference type="EMBL" id="JAUIZM010000009">
    <property type="protein sequence ID" value="KAK1366929.1"/>
    <property type="molecule type" value="Genomic_DNA"/>
</dbReference>
<dbReference type="Proteomes" id="UP001237642">
    <property type="component" value="Unassembled WGS sequence"/>
</dbReference>
<dbReference type="PANTHER" id="PTHR10492:SF101">
    <property type="entry name" value="ATP-DEPENDENT DNA HELICASE"/>
    <property type="match status" value="1"/>
</dbReference>
<name>A0AAD8HIE5_9APIA</name>
<evidence type="ECO:0008006" key="3">
    <source>
        <dbReference type="Google" id="ProtNLM"/>
    </source>
</evidence>
<reference evidence="1" key="2">
    <citation type="submission" date="2023-05" db="EMBL/GenBank/DDBJ databases">
        <authorList>
            <person name="Schelkunov M.I."/>
        </authorList>
    </citation>
    <scope>NUCLEOTIDE SEQUENCE</scope>
    <source>
        <strain evidence="1">Hsosn_3</strain>
        <tissue evidence="1">Leaf</tissue>
    </source>
</reference>
<organism evidence="1 2">
    <name type="scientific">Heracleum sosnowskyi</name>
    <dbReference type="NCBI Taxonomy" id="360622"/>
    <lineage>
        <taxon>Eukaryota</taxon>
        <taxon>Viridiplantae</taxon>
        <taxon>Streptophyta</taxon>
        <taxon>Embryophyta</taxon>
        <taxon>Tracheophyta</taxon>
        <taxon>Spermatophyta</taxon>
        <taxon>Magnoliopsida</taxon>
        <taxon>eudicotyledons</taxon>
        <taxon>Gunneridae</taxon>
        <taxon>Pentapetalae</taxon>
        <taxon>asterids</taxon>
        <taxon>campanulids</taxon>
        <taxon>Apiales</taxon>
        <taxon>Apiaceae</taxon>
        <taxon>Apioideae</taxon>
        <taxon>apioid superclade</taxon>
        <taxon>Tordylieae</taxon>
        <taxon>Tordyliinae</taxon>
        <taxon>Heracleum</taxon>
    </lineage>
</organism>
<reference evidence="1" key="1">
    <citation type="submission" date="2023-02" db="EMBL/GenBank/DDBJ databases">
        <title>Genome of toxic invasive species Heracleum sosnowskyi carries increased number of genes despite the absence of recent whole-genome duplications.</title>
        <authorList>
            <person name="Schelkunov M."/>
            <person name="Shtratnikova V."/>
            <person name="Makarenko M."/>
            <person name="Klepikova A."/>
            <person name="Omelchenko D."/>
            <person name="Novikova G."/>
            <person name="Obukhova E."/>
            <person name="Bogdanov V."/>
            <person name="Penin A."/>
            <person name="Logacheva M."/>
        </authorList>
    </citation>
    <scope>NUCLEOTIDE SEQUENCE</scope>
    <source>
        <strain evidence="1">Hsosn_3</strain>
        <tissue evidence="1">Leaf</tissue>
    </source>
</reference>
<proteinExistence type="predicted"/>
<protein>
    <recommendedName>
        <fullName evidence="3">Helitron helicase-like domain-containing protein</fullName>
    </recommendedName>
</protein>
<keyword evidence="2" id="KW-1185">Reference proteome</keyword>
<comment type="caution">
    <text evidence="1">The sequence shown here is derived from an EMBL/GenBank/DDBJ whole genome shotgun (WGS) entry which is preliminary data.</text>
</comment>
<dbReference type="AlphaFoldDB" id="A0AAD8HIE5"/>
<accession>A0AAD8HIE5</accession>
<sequence>MIIFSAIEAETIEQREGRNEKRHGMCQNENATPNFETDVPKLIVRPPLKFADLPVLSKNMRTRINNKRRKFDLLLEDLTNNHVLGKVIGFAYTIETTDPVGYDAISKYMVHGPCGSYNQNYGCMMDGKCTKYYPKDFRTETTIDSNGYPVYRRRDDKRIIQLKDIEIDNMFIVPYNRGLIVKYQAHINIEWCNQGLLINYMFKYVAKVWKPRKNNIRVIGYLVYVHPTAGERFYLRMLLNIVCGATSFDDIRTVNGVVYKTYKEACFHHGLLDSDDEWHEAIRDTYIHQSGAQLRELFMTLLLFCDVSDLRALWNNHWKSFSDDIELQQRRLSRMQNFIISDQQLECFTLHDVELQLRKRGKTLKDFSTLPKLDHQLQ</sequence>